<organism evidence="1 2">
    <name type="scientific">Artemisia annua</name>
    <name type="common">Sweet wormwood</name>
    <dbReference type="NCBI Taxonomy" id="35608"/>
    <lineage>
        <taxon>Eukaryota</taxon>
        <taxon>Viridiplantae</taxon>
        <taxon>Streptophyta</taxon>
        <taxon>Embryophyta</taxon>
        <taxon>Tracheophyta</taxon>
        <taxon>Spermatophyta</taxon>
        <taxon>Magnoliopsida</taxon>
        <taxon>eudicotyledons</taxon>
        <taxon>Gunneridae</taxon>
        <taxon>Pentapetalae</taxon>
        <taxon>asterids</taxon>
        <taxon>campanulids</taxon>
        <taxon>Asterales</taxon>
        <taxon>Asteraceae</taxon>
        <taxon>Asteroideae</taxon>
        <taxon>Anthemideae</taxon>
        <taxon>Artemisiinae</taxon>
        <taxon>Artemisia</taxon>
    </lineage>
</organism>
<evidence type="ECO:0000313" key="1">
    <source>
        <dbReference type="EMBL" id="PWA93359.1"/>
    </source>
</evidence>
<keyword evidence="1" id="KW-0695">RNA-directed DNA polymerase</keyword>
<reference evidence="1 2" key="1">
    <citation type="journal article" date="2018" name="Mol. Plant">
        <title>The genome of Artemisia annua provides insight into the evolution of Asteraceae family and artemisinin biosynthesis.</title>
        <authorList>
            <person name="Shen Q."/>
            <person name="Zhang L."/>
            <person name="Liao Z."/>
            <person name="Wang S."/>
            <person name="Yan T."/>
            <person name="Shi P."/>
            <person name="Liu M."/>
            <person name="Fu X."/>
            <person name="Pan Q."/>
            <person name="Wang Y."/>
            <person name="Lv Z."/>
            <person name="Lu X."/>
            <person name="Zhang F."/>
            <person name="Jiang W."/>
            <person name="Ma Y."/>
            <person name="Chen M."/>
            <person name="Hao X."/>
            <person name="Li L."/>
            <person name="Tang Y."/>
            <person name="Lv G."/>
            <person name="Zhou Y."/>
            <person name="Sun X."/>
            <person name="Brodelius P.E."/>
            <person name="Rose J.K.C."/>
            <person name="Tang K."/>
        </authorList>
    </citation>
    <scope>NUCLEOTIDE SEQUENCE [LARGE SCALE GENOMIC DNA]</scope>
    <source>
        <strain evidence="2">cv. Huhao1</strain>
        <tissue evidence="1">Leaf</tissue>
    </source>
</reference>
<dbReference type="Proteomes" id="UP000245207">
    <property type="component" value="Unassembled WGS sequence"/>
</dbReference>
<dbReference type="EMBL" id="PKPP01000392">
    <property type="protein sequence ID" value="PWA93359.1"/>
    <property type="molecule type" value="Genomic_DNA"/>
</dbReference>
<keyword evidence="1" id="KW-0548">Nucleotidyltransferase</keyword>
<gene>
    <name evidence="1" type="ORF">CTI12_AA070110</name>
</gene>
<name>A0A2U1Q5S3_ARTAN</name>
<dbReference type="OrthoDB" id="1932527at2759"/>
<sequence length="93" mass="10146">MAGILGCGAAALPLKYLGMPVGCNMARCSNWDAIVQKFASKLSLWNAKLLSTGGCLSLIKSVLGNLTTYYMSLYKVPVSIYNKLESMRNNFFI</sequence>
<dbReference type="GO" id="GO:0003964">
    <property type="term" value="F:RNA-directed DNA polymerase activity"/>
    <property type="evidence" value="ECO:0007669"/>
    <property type="project" value="UniProtKB-KW"/>
</dbReference>
<dbReference type="STRING" id="35608.A0A2U1Q5S3"/>
<keyword evidence="2" id="KW-1185">Reference proteome</keyword>
<evidence type="ECO:0000313" key="2">
    <source>
        <dbReference type="Proteomes" id="UP000245207"/>
    </source>
</evidence>
<proteinExistence type="predicted"/>
<dbReference type="AlphaFoldDB" id="A0A2U1Q5S3"/>
<accession>A0A2U1Q5S3</accession>
<protein>
    <submittedName>
        <fullName evidence="1">RNA-directed DNA polymerase, eukaryota</fullName>
    </submittedName>
</protein>
<dbReference type="PANTHER" id="PTHR33116:SF79">
    <property type="entry name" value="REVERSE TRANSCRIPTASE DOMAIN, ZINC FINGER, CCHC-TYPE-RELATED"/>
    <property type="match status" value="1"/>
</dbReference>
<keyword evidence="1" id="KW-0808">Transferase</keyword>
<comment type="caution">
    <text evidence="1">The sequence shown here is derived from an EMBL/GenBank/DDBJ whole genome shotgun (WGS) entry which is preliminary data.</text>
</comment>
<dbReference type="PANTHER" id="PTHR33116">
    <property type="entry name" value="REVERSE TRANSCRIPTASE ZINC-BINDING DOMAIN-CONTAINING PROTEIN-RELATED-RELATED"/>
    <property type="match status" value="1"/>
</dbReference>